<evidence type="ECO:0000256" key="2">
    <source>
        <dbReference type="ARBA" id="ARBA00022723"/>
    </source>
</evidence>
<gene>
    <name evidence="15" type="ORF">A7U60_g6258</name>
</gene>
<dbReference type="GO" id="GO:0016787">
    <property type="term" value="F:hydrolase activity"/>
    <property type="evidence" value="ECO:0007669"/>
    <property type="project" value="UniProtKB-KW"/>
</dbReference>
<evidence type="ECO:0000256" key="4">
    <source>
        <dbReference type="ARBA" id="ARBA00023002"/>
    </source>
</evidence>
<accession>A0A9Q5N6Y6</accession>
<evidence type="ECO:0000256" key="13">
    <source>
        <dbReference type="SAM" id="SignalP"/>
    </source>
</evidence>
<name>A0A9Q5N6Y6_SANBA</name>
<keyword evidence="13" id="KW-0732">Signal</keyword>
<evidence type="ECO:0000313" key="16">
    <source>
        <dbReference type="Proteomes" id="UP000757232"/>
    </source>
</evidence>
<keyword evidence="2" id="KW-0479">Metal-binding</keyword>
<keyword evidence="8" id="KW-0119">Carbohydrate metabolism</keyword>
<evidence type="ECO:0000256" key="3">
    <source>
        <dbReference type="ARBA" id="ARBA00023001"/>
    </source>
</evidence>
<feature type="domain" description="Auxiliary Activity family 9 catalytic" evidence="14">
    <location>
        <begin position="23"/>
        <end position="240"/>
    </location>
</feature>
<protein>
    <recommendedName>
        <fullName evidence="12">lytic cellulose monooxygenase (C4-dehydrogenating)</fullName>
        <ecNumber evidence="12">1.14.99.56</ecNumber>
    </recommendedName>
</protein>
<keyword evidence="9" id="KW-0624">Polysaccharide degradation</keyword>
<keyword evidence="6" id="KW-0503">Monooxygenase</keyword>
<keyword evidence="15" id="KW-0378">Hydrolase</keyword>
<keyword evidence="4" id="KW-0560">Oxidoreductase</keyword>
<dbReference type="GO" id="GO:0046872">
    <property type="term" value="F:metal ion binding"/>
    <property type="evidence" value="ECO:0007669"/>
    <property type="project" value="UniProtKB-KW"/>
</dbReference>
<dbReference type="Gene3D" id="2.70.50.70">
    <property type="match status" value="1"/>
</dbReference>
<feature type="signal peptide" evidence="13">
    <location>
        <begin position="1"/>
        <end position="22"/>
    </location>
</feature>
<evidence type="ECO:0000256" key="10">
    <source>
        <dbReference type="ARBA" id="ARBA00044502"/>
    </source>
</evidence>
<keyword evidence="5" id="KW-0186">Copper</keyword>
<evidence type="ECO:0000256" key="5">
    <source>
        <dbReference type="ARBA" id="ARBA00023008"/>
    </source>
</evidence>
<reference evidence="15" key="1">
    <citation type="submission" date="2016-06" db="EMBL/GenBank/DDBJ databases">
        <title>Draft Genome sequence of the fungus Inonotus baumii.</title>
        <authorList>
            <person name="Zhu H."/>
            <person name="Lin W."/>
        </authorList>
    </citation>
    <scope>NUCLEOTIDE SEQUENCE</scope>
    <source>
        <strain evidence="15">821</strain>
    </source>
</reference>
<dbReference type="Proteomes" id="UP000757232">
    <property type="component" value="Unassembled WGS sequence"/>
</dbReference>
<evidence type="ECO:0000256" key="1">
    <source>
        <dbReference type="ARBA" id="ARBA00001973"/>
    </source>
</evidence>
<keyword evidence="16" id="KW-1185">Reference proteome</keyword>
<dbReference type="AlphaFoldDB" id="A0A9Q5N6Y6"/>
<dbReference type="InterPro" id="IPR005103">
    <property type="entry name" value="AA9_LPMO"/>
</dbReference>
<comment type="similarity">
    <text evidence="10">Belongs to the polysaccharide monooxygenase AA9 family.</text>
</comment>
<dbReference type="PANTHER" id="PTHR33353:SF6">
    <property type="entry name" value="ENDOGLUCANASE IV"/>
    <property type="match status" value="1"/>
</dbReference>
<dbReference type="GO" id="GO:0004497">
    <property type="term" value="F:monooxygenase activity"/>
    <property type="evidence" value="ECO:0007669"/>
    <property type="project" value="UniProtKB-KW"/>
</dbReference>
<dbReference type="Pfam" id="PF03443">
    <property type="entry name" value="AA9"/>
    <property type="match status" value="1"/>
</dbReference>
<evidence type="ECO:0000256" key="12">
    <source>
        <dbReference type="ARBA" id="ARBA00047174"/>
    </source>
</evidence>
<proteinExistence type="inferred from homology"/>
<dbReference type="OrthoDB" id="4849160at2759"/>
<evidence type="ECO:0000256" key="9">
    <source>
        <dbReference type="ARBA" id="ARBA00023326"/>
    </source>
</evidence>
<dbReference type="EMBL" id="LNZH02000200">
    <property type="protein sequence ID" value="OCB86581.1"/>
    <property type="molecule type" value="Genomic_DNA"/>
</dbReference>
<keyword evidence="7" id="KW-1015">Disulfide bond</keyword>
<evidence type="ECO:0000256" key="6">
    <source>
        <dbReference type="ARBA" id="ARBA00023033"/>
    </source>
</evidence>
<evidence type="ECO:0000256" key="7">
    <source>
        <dbReference type="ARBA" id="ARBA00023157"/>
    </source>
</evidence>
<comment type="caution">
    <text evidence="15">The sequence shown here is derived from an EMBL/GenBank/DDBJ whole genome shotgun (WGS) entry which is preliminary data.</text>
</comment>
<feature type="chain" id="PRO_5040185260" description="lytic cellulose monooxygenase (C4-dehydrogenating)" evidence="13">
    <location>
        <begin position="23"/>
        <end position="252"/>
    </location>
</feature>
<organism evidence="15 16">
    <name type="scientific">Sanghuangporus baumii</name>
    <name type="common">Phellinus baumii</name>
    <dbReference type="NCBI Taxonomy" id="108892"/>
    <lineage>
        <taxon>Eukaryota</taxon>
        <taxon>Fungi</taxon>
        <taxon>Dikarya</taxon>
        <taxon>Basidiomycota</taxon>
        <taxon>Agaricomycotina</taxon>
        <taxon>Agaricomycetes</taxon>
        <taxon>Hymenochaetales</taxon>
        <taxon>Hymenochaetaceae</taxon>
        <taxon>Sanghuangporus</taxon>
    </lineage>
</organism>
<keyword evidence="3" id="KW-0136">Cellulose degradation</keyword>
<dbReference type="GO" id="GO:0030245">
    <property type="term" value="P:cellulose catabolic process"/>
    <property type="evidence" value="ECO:0007669"/>
    <property type="project" value="UniProtKB-KW"/>
</dbReference>
<dbReference type="EC" id="1.14.99.56" evidence="12"/>
<evidence type="ECO:0000259" key="14">
    <source>
        <dbReference type="Pfam" id="PF03443"/>
    </source>
</evidence>
<evidence type="ECO:0000256" key="8">
    <source>
        <dbReference type="ARBA" id="ARBA00023277"/>
    </source>
</evidence>
<dbReference type="CDD" id="cd21175">
    <property type="entry name" value="LPMO_AA9"/>
    <property type="match status" value="1"/>
</dbReference>
<dbReference type="PANTHER" id="PTHR33353">
    <property type="entry name" value="PUTATIVE (AFU_ORTHOLOGUE AFUA_1G12560)-RELATED"/>
    <property type="match status" value="1"/>
</dbReference>
<evidence type="ECO:0000256" key="11">
    <source>
        <dbReference type="ARBA" id="ARBA00045077"/>
    </source>
</evidence>
<sequence length="252" mass="27279">MLALPFFAIATVFSIRVPSAHAHGYVQEVVADGTTYTGYLPYEDPYKNPVPDRIIRKIPGNGPVEDVTLTEHCNGESDNGTEPAALFATIEAGSQLQLNWTAWPDSHVGPVITYLAAVPDGTDVTAYSPGTDSVWFKVDEAGKNDQGEWAATDGLYATNSVYSVTIPESLRPGQYIVRHEIIALHQSYSYPGSQFYPSCIQIEVTGCGDAFPTDDFLVSFPGAYTPDTPGIVYNVYTNTSAYPIPGPTVWSP</sequence>
<evidence type="ECO:0000313" key="15">
    <source>
        <dbReference type="EMBL" id="OCB86581.1"/>
    </source>
</evidence>
<comment type="catalytic activity">
    <reaction evidence="11">
        <text>[(1-&gt;4)-beta-D-glucosyl]n+m + reduced acceptor + O2 = 4-dehydro-beta-D-glucosyl-[(1-&gt;4)-beta-D-glucosyl]n-1 + [(1-&gt;4)-beta-D-glucosyl]m + acceptor + H2O.</text>
        <dbReference type="EC" id="1.14.99.56"/>
    </reaction>
</comment>
<dbReference type="InterPro" id="IPR049892">
    <property type="entry name" value="AA9"/>
</dbReference>
<comment type="cofactor">
    <cofactor evidence="1">
        <name>Cu(2+)</name>
        <dbReference type="ChEBI" id="CHEBI:29036"/>
    </cofactor>
</comment>